<dbReference type="PANTHER" id="PTHR33568:SF3">
    <property type="entry name" value="DNA-DIRECTED DNA POLYMERASE"/>
    <property type="match status" value="1"/>
</dbReference>
<gene>
    <name evidence="11" type="ORF">H4Q32_028659</name>
</gene>
<dbReference type="SUPFAM" id="SSF56672">
    <property type="entry name" value="DNA/RNA polymerases"/>
    <property type="match status" value="1"/>
</dbReference>
<proteinExistence type="inferred from homology"/>
<feature type="domain" description="DNA-directed DNA polymerase family B mitochondria/virus" evidence="10">
    <location>
        <begin position="410"/>
        <end position="674"/>
    </location>
</feature>
<dbReference type="InterPro" id="IPR036397">
    <property type="entry name" value="RNaseH_sf"/>
</dbReference>
<evidence type="ECO:0000256" key="8">
    <source>
        <dbReference type="ARBA" id="ARBA00049244"/>
    </source>
</evidence>
<feature type="compositionally biased region" description="Polar residues" evidence="9">
    <location>
        <begin position="915"/>
        <end position="932"/>
    </location>
</feature>
<dbReference type="EC" id="2.7.7.7" evidence="2"/>
<evidence type="ECO:0000313" key="12">
    <source>
        <dbReference type="Proteomes" id="UP000830375"/>
    </source>
</evidence>
<comment type="caution">
    <text evidence="11">The sequence shown here is derived from an EMBL/GenBank/DDBJ whole genome shotgun (WGS) entry which is preliminary data.</text>
</comment>
<evidence type="ECO:0000256" key="2">
    <source>
        <dbReference type="ARBA" id="ARBA00012417"/>
    </source>
</evidence>
<reference evidence="11 12" key="1">
    <citation type="submission" date="2022-01" db="EMBL/GenBank/DDBJ databases">
        <title>A high-quality chromosome-level genome assembly of rohu carp, Labeo rohita.</title>
        <authorList>
            <person name="Arick M.A. II"/>
            <person name="Hsu C.-Y."/>
            <person name="Magbanua Z."/>
            <person name="Pechanova O."/>
            <person name="Grover C."/>
            <person name="Miller E."/>
            <person name="Thrash A."/>
            <person name="Ezzel L."/>
            <person name="Alam S."/>
            <person name="Benzie J."/>
            <person name="Hamilton M."/>
            <person name="Karsi A."/>
            <person name="Lawrence M.L."/>
            <person name="Peterson D.G."/>
        </authorList>
    </citation>
    <scope>NUCLEOTIDE SEQUENCE [LARGE SCALE GENOMIC DNA]</scope>
    <source>
        <strain evidence="12">BAU-BD-2019</strain>
        <tissue evidence="11">Blood</tissue>
    </source>
</reference>
<accession>A0ABQ8L6C5</accession>
<dbReference type="InterPro" id="IPR043502">
    <property type="entry name" value="DNA/RNA_pol_sf"/>
</dbReference>
<feature type="region of interest" description="Disordered" evidence="9">
    <location>
        <begin position="915"/>
        <end position="934"/>
    </location>
</feature>
<dbReference type="Gene3D" id="3.90.1600.10">
    <property type="entry name" value="Palm domain of DNA polymerase"/>
    <property type="match status" value="1"/>
</dbReference>
<dbReference type="PANTHER" id="PTHR33568">
    <property type="entry name" value="DNA POLYMERASE"/>
    <property type="match status" value="1"/>
</dbReference>
<keyword evidence="5" id="KW-0235">DNA replication</keyword>
<organism evidence="11 12">
    <name type="scientific">Labeo rohita</name>
    <name type="common">Indian major carp</name>
    <name type="synonym">Cyprinus rohita</name>
    <dbReference type="NCBI Taxonomy" id="84645"/>
    <lineage>
        <taxon>Eukaryota</taxon>
        <taxon>Metazoa</taxon>
        <taxon>Chordata</taxon>
        <taxon>Craniata</taxon>
        <taxon>Vertebrata</taxon>
        <taxon>Euteleostomi</taxon>
        <taxon>Actinopterygii</taxon>
        <taxon>Neopterygii</taxon>
        <taxon>Teleostei</taxon>
        <taxon>Ostariophysi</taxon>
        <taxon>Cypriniformes</taxon>
        <taxon>Cyprinidae</taxon>
        <taxon>Labeoninae</taxon>
        <taxon>Labeonini</taxon>
        <taxon>Labeo</taxon>
    </lineage>
</organism>
<name>A0ABQ8L6C5_LABRO</name>
<evidence type="ECO:0000256" key="1">
    <source>
        <dbReference type="ARBA" id="ARBA00005755"/>
    </source>
</evidence>
<keyword evidence="12" id="KW-1185">Reference proteome</keyword>
<keyword evidence="6" id="KW-0239">DNA-directed DNA polymerase</keyword>
<keyword evidence="4" id="KW-0548">Nucleotidyltransferase</keyword>
<dbReference type="SUPFAM" id="SSF53098">
    <property type="entry name" value="Ribonuclease H-like"/>
    <property type="match status" value="1"/>
</dbReference>
<dbReference type="Pfam" id="PF03175">
    <property type="entry name" value="DNA_pol_B_2"/>
    <property type="match status" value="1"/>
</dbReference>
<protein>
    <recommendedName>
        <fullName evidence="2">DNA-directed DNA polymerase</fullName>
        <ecNumber evidence="2">2.7.7.7</ecNumber>
    </recommendedName>
</protein>
<evidence type="ECO:0000256" key="4">
    <source>
        <dbReference type="ARBA" id="ARBA00022695"/>
    </source>
</evidence>
<keyword evidence="7" id="KW-0238">DNA-binding</keyword>
<evidence type="ECO:0000259" key="10">
    <source>
        <dbReference type="Pfam" id="PF03175"/>
    </source>
</evidence>
<evidence type="ECO:0000313" key="11">
    <source>
        <dbReference type="EMBL" id="KAI2645178.1"/>
    </source>
</evidence>
<evidence type="ECO:0000256" key="5">
    <source>
        <dbReference type="ARBA" id="ARBA00022705"/>
    </source>
</evidence>
<evidence type="ECO:0000256" key="9">
    <source>
        <dbReference type="SAM" id="MobiDB-lite"/>
    </source>
</evidence>
<comment type="catalytic activity">
    <reaction evidence="8">
        <text>DNA(n) + a 2'-deoxyribonucleoside 5'-triphosphate = DNA(n+1) + diphosphate</text>
        <dbReference type="Rhea" id="RHEA:22508"/>
        <dbReference type="Rhea" id="RHEA-COMP:17339"/>
        <dbReference type="Rhea" id="RHEA-COMP:17340"/>
        <dbReference type="ChEBI" id="CHEBI:33019"/>
        <dbReference type="ChEBI" id="CHEBI:61560"/>
        <dbReference type="ChEBI" id="CHEBI:173112"/>
        <dbReference type="EC" id="2.7.7.7"/>
    </reaction>
</comment>
<dbReference type="EMBL" id="JACTAM010002316">
    <property type="protein sequence ID" value="KAI2645178.1"/>
    <property type="molecule type" value="Genomic_DNA"/>
</dbReference>
<comment type="similarity">
    <text evidence="1">Belongs to the DNA polymerase type-B family.</text>
</comment>
<dbReference type="InterPro" id="IPR023211">
    <property type="entry name" value="DNA_pol_palm_dom_sf"/>
</dbReference>
<evidence type="ECO:0000256" key="3">
    <source>
        <dbReference type="ARBA" id="ARBA00022679"/>
    </source>
</evidence>
<keyword evidence="3" id="KW-0808">Transferase</keyword>
<dbReference type="InterPro" id="IPR004868">
    <property type="entry name" value="DNA-dir_DNA_pol_B_mt/vir"/>
</dbReference>
<dbReference type="Proteomes" id="UP000830375">
    <property type="component" value="Unassembled WGS sequence"/>
</dbReference>
<sequence length="981" mass="112725">MKYRKAFIDCTELDPFNFTTLASCCMGVFKTHYLDRDTLALTHNIMYVQHNKTYSNASIEWLEYVKYVHGEVQIGRYFLDGYYELNGERDRLGFCGCFWHGCERCYEPHNTHPLSIIPFGVPRRQFDDKVEILQNAYRLKIEVLWGCEWNKLKRTDPSVMEFMSTYSAPERLKPRDSLYCGRCGYTVVPRPYFNGLELHRVLNLREISSTDLAAYTMFVQNVLSEMVTFSRQMAGQGGFINLSLKGPSLKCDVNAVLSPGNDYNEQVFVDQFEAVMQSNEGVMADDSLQLHVSIARRLKLKIVMQGCRLVFMFDETAKQRYIDSYSFLPMALAKTSAAFNLTTTEKGYFPHLFNRLENQSFVGPYPSKYYYGYNNMSDSARAKFDQWYDTLAGKIFDFRKEIAPERLKPRDALFGGRTNAYKLYHKVADGEKVRYVDFTSLYPYCQARKSYPIGHPEIIHSDFENIENYYGLIKVKMLPPQKLLHPVLPSAPTDKLMFPLCRTCAETQSKVLPCTHTDDERAISGTWVSLELLKAIEKGYVVVKVYEASGYPSDVITDADKRAYIEDYHKKGIKLDEKIAHNPAQRSVMKLLLNSLWGRFSLRENLPTSKLLTNPEDFAHFIFGCQYEIKYFTFLSDNVALVQYHHAEGSFYETRDVNVFIGAFTTAHARLELYNLMDKLGDRLLYSNTDSVIYVSREGDWEPPLGPYLGELTDEVGSDDFITEYCSSGPKTYGYSTAKGKVCMKAKGITLNSENSKVIRLDSLISLVHSYVNSSDSTRHILAHTDNITASDEFIIALCELALNVLHGNVPLTSQQYQKLKRRKAEITFVANKKMEFTDKMYIVPQHQLDRLRTSNQRESLQQVVENDLDTTIRNILHKTNLDPYEKAKLYTAVLQRYLTMARLGDMETNTLTLSLPTPDGANNVQQPTSTPDIHDATDVVMDEVLKNVPQRNVKNIQYILDKMSKTKDNRFMDRDRQVCV</sequence>
<dbReference type="Gene3D" id="3.30.420.10">
    <property type="entry name" value="Ribonuclease H-like superfamily/Ribonuclease H"/>
    <property type="match status" value="1"/>
</dbReference>
<evidence type="ECO:0000256" key="6">
    <source>
        <dbReference type="ARBA" id="ARBA00022932"/>
    </source>
</evidence>
<evidence type="ECO:0000256" key="7">
    <source>
        <dbReference type="ARBA" id="ARBA00023125"/>
    </source>
</evidence>
<dbReference type="InterPro" id="IPR012337">
    <property type="entry name" value="RNaseH-like_sf"/>
</dbReference>